<dbReference type="Proteomes" id="UP000561726">
    <property type="component" value="Unassembled WGS sequence"/>
</dbReference>
<dbReference type="AlphaFoldDB" id="A0A7W8ZVP5"/>
<dbReference type="RefSeq" id="WP_152602206.1">
    <property type="nucleotide sequence ID" value="NZ_JACHBQ010000001.1"/>
</dbReference>
<dbReference type="InterPro" id="IPR009467">
    <property type="entry name" value="Glycolipid-bd_prot_put"/>
</dbReference>
<organism evidence="1 2">
    <name type="scientific">Cryobacterium roopkundense</name>
    <dbReference type="NCBI Taxonomy" id="1001240"/>
    <lineage>
        <taxon>Bacteria</taxon>
        <taxon>Bacillati</taxon>
        <taxon>Actinomycetota</taxon>
        <taxon>Actinomycetes</taxon>
        <taxon>Micrococcales</taxon>
        <taxon>Microbacteriaceae</taxon>
        <taxon>Cryobacterium</taxon>
    </lineage>
</organism>
<comment type="caution">
    <text evidence="1">The sequence shown here is derived from an EMBL/GenBank/DDBJ whole genome shotgun (WGS) entry which is preliminary data.</text>
</comment>
<evidence type="ECO:0000313" key="2">
    <source>
        <dbReference type="Proteomes" id="UP000561726"/>
    </source>
</evidence>
<name>A0A7W8ZVP5_9MICO</name>
<evidence type="ECO:0008006" key="3">
    <source>
        <dbReference type="Google" id="ProtNLM"/>
    </source>
</evidence>
<accession>A0A7W8ZVP5</accession>
<dbReference type="OrthoDB" id="7347529at2"/>
<protein>
    <recommendedName>
        <fullName evidence="3">Glycolipid-binding domain-containing protein</fullName>
    </recommendedName>
</protein>
<proteinExistence type="predicted"/>
<sequence>MEFESMPAVASWLHRDVRSGFEVLFVETSPGRISLRGTTTAVEGNSTWAVGYVVDLDEHWNTQGVVATNATVRGEARRAIQRLGAGRWAIDGVHDPALDGCSDVDFESSSVTNAIPIHRMAFDVGETVEAPAAFVRADDLSVVRIEQQYTLVGIGDREITFDYISVTFGFACRLTFDASGLILDYQVSRFVTASGRYRQPGRG</sequence>
<dbReference type="EMBL" id="JACHBQ010000001">
    <property type="protein sequence ID" value="MBB5641069.1"/>
    <property type="molecule type" value="Genomic_DNA"/>
</dbReference>
<evidence type="ECO:0000313" key="1">
    <source>
        <dbReference type="EMBL" id="MBB5641069.1"/>
    </source>
</evidence>
<dbReference type="SUPFAM" id="SSF159275">
    <property type="entry name" value="PA1994-like"/>
    <property type="match status" value="1"/>
</dbReference>
<dbReference type="Pfam" id="PF06475">
    <property type="entry name" value="Glycolipid_bind"/>
    <property type="match status" value="1"/>
</dbReference>
<reference evidence="1 2" key="1">
    <citation type="submission" date="2020-08" db="EMBL/GenBank/DDBJ databases">
        <title>Sequencing the genomes of 1000 actinobacteria strains.</title>
        <authorList>
            <person name="Klenk H.-P."/>
        </authorList>
    </citation>
    <scope>NUCLEOTIDE SEQUENCE [LARGE SCALE GENOMIC DNA]</scope>
    <source>
        <strain evidence="1 2">DSM 21065</strain>
    </source>
</reference>
<gene>
    <name evidence="1" type="ORF">BJ997_001617</name>
</gene>